<sequence>MTALKPPPGSKYHSLVEDPATCVRETKRRLEEKEGIPVEQQRLIFYTPDSEAAAGVGGGGISPSSTEELLSSGRWEAILFRDQRAIGRLVSPSLFCSPTLNEAREGVAVVAFSLEFGQWIPAWLGRSSGSPGKPLHLPVDAAFERGDTEVSILCGSGVQEFTAVVDVVDQPAWLKRLVLRFAVLRARGGGGTPASGRAPAGPPGVDRLGAGPPVHAARGAGSGTGAARWQRISGGGGGGDSSADGGAGSSGDEGWSGGAGGSGQGGDDGDHSRRWQRAIGAGAPGKKRPARKASEDGEEAPEAAAHVNRANGDTRQVQEQLGAQTRAKGDAGSVVSAVTGGVEPVDLVERRARAWQACPAPATDLERFMAAATPLLHGRDPQQLTLGDVWADFEAASCYGREVATLGGPRGASRAYFAPSLSAAQLLLPVAAAAAPDFAGPPRRVYDVAPRPLGSPKAAAGFGGRAVPLLELFEAERPFERPVLGERVAALAVGRCAGGALPGRRLLEQPLAGLHPASWLCVAWYPIYRIPDAPLAAKFLTYHRLTPGLMLAEGGGGGGGGSAAGKLAAEQFHSDHNYFSARAPSV</sequence>
<accession>A0AAW1SCY1</accession>
<feature type="region of interest" description="Disordered" evidence="1">
    <location>
        <begin position="189"/>
        <end position="315"/>
    </location>
</feature>
<dbReference type="AlphaFoldDB" id="A0AAW1SCY1"/>
<feature type="compositionally biased region" description="Gly residues" evidence="1">
    <location>
        <begin position="233"/>
        <end position="266"/>
    </location>
</feature>
<organism evidence="3 4">
    <name type="scientific">Elliptochloris bilobata</name>
    <dbReference type="NCBI Taxonomy" id="381761"/>
    <lineage>
        <taxon>Eukaryota</taxon>
        <taxon>Viridiplantae</taxon>
        <taxon>Chlorophyta</taxon>
        <taxon>core chlorophytes</taxon>
        <taxon>Trebouxiophyceae</taxon>
        <taxon>Trebouxiophyceae incertae sedis</taxon>
        <taxon>Elliptochloris clade</taxon>
        <taxon>Elliptochloris</taxon>
    </lineage>
</organism>
<feature type="domain" description="Ubiquitin-like" evidence="2">
    <location>
        <begin position="23"/>
        <end position="45"/>
    </location>
</feature>
<dbReference type="PANTHER" id="PTHR32010:SF18">
    <property type="entry name" value="DUF789 FAMILY PROTEIN"/>
    <property type="match status" value="1"/>
</dbReference>
<reference evidence="3 4" key="1">
    <citation type="journal article" date="2024" name="Nat. Commun.">
        <title>Phylogenomics reveals the evolutionary origins of lichenization in chlorophyte algae.</title>
        <authorList>
            <person name="Puginier C."/>
            <person name="Libourel C."/>
            <person name="Otte J."/>
            <person name="Skaloud P."/>
            <person name="Haon M."/>
            <person name="Grisel S."/>
            <person name="Petersen M."/>
            <person name="Berrin J.G."/>
            <person name="Delaux P.M."/>
            <person name="Dal Grande F."/>
            <person name="Keller J."/>
        </authorList>
    </citation>
    <scope>NUCLEOTIDE SEQUENCE [LARGE SCALE GENOMIC DNA]</scope>
    <source>
        <strain evidence="3 4">SAG 245.80</strain>
    </source>
</reference>
<dbReference type="InterPro" id="IPR000626">
    <property type="entry name" value="Ubiquitin-like_dom"/>
</dbReference>
<dbReference type="PANTHER" id="PTHR32010">
    <property type="entry name" value="PHOTOSYSTEM II STABILITY/ASSEMBLY FACTOR HCF136, CHLOROPLASTIC"/>
    <property type="match status" value="1"/>
</dbReference>
<evidence type="ECO:0000313" key="4">
    <source>
        <dbReference type="Proteomes" id="UP001445335"/>
    </source>
</evidence>
<dbReference type="InterPro" id="IPR008507">
    <property type="entry name" value="DUF789"/>
</dbReference>
<dbReference type="Proteomes" id="UP001445335">
    <property type="component" value="Unassembled WGS sequence"/>
</dbReference>
<dbReference type="PROSITE" id="PS50053">
    <property type="entry name" value="UBIQUITIN_2"/>
    <property type="match status" value="1"/>
</dbReference>
<evidence type="ECO:0000313" key="3">
    <source>
        <dbReference type="EMBL" id="KAK9843985.1"/>
    </source>
</evidence>
<evidence type="ECO:0000259" key="2">
    <source>
        <dbReference type="PROSITE" id="PS50053"/>
    </source>
</evidence>
<protein>
    <recommendedName>
        <fullName evidence="2">Ubiquitin-like domain-containing protein</fullName>
    </recommendedName>
</protein>
<name>A0AAW1SCY1_9CHLO</name>
<keyword evidence="4" id="KW-1185">Reference proteome</keyword>
<dbReference type="EMBL" id="JALJOU010000004">
    <property type="protein sequence ID" value="KAK9843985.1"/>
    <property type="molecule type" value="Genomic_DNA"/>
</dbReference>
<comment type="caution">
    <text evidence="3">The sequence shown here is derived from an EMBL/GenBank/DDBJ whole genome shotgun (WGS) entry which is preliminary data.</text>
</comment>
<proteinExistence type="predicted"/>
<dbReference type="Pfam" id="PF05623">
    <property type="entry name" value="DUF789"/>
    <property type="match status" value="2"/>
</dbReference>
<gene>
    <name evidence="3" type="ORF">WJX81_001099</name>
</gene>
<evidence type="ECO:0000256" key="1">
    <source>
        <dbReference type="SAM" id="MobiDB-lite"/>
    </source>
</evidence>
<dbReference type="Gene3D" id="3.10.20.90">
    <property type="entry name" value="Phosphatidylinositol 3-kinase Catalytic Subunit, Chain A, domain 1"/>
    <property type="match status" value="1"/>
</dbReference>